<evidence type="ECO:0000313" key="12">
    <source>
        <dbReference type="Proteomes" id="UP001139485"/>
    </source>
</evidence>
<dbReference type="GO" id="GO:0005524">
    <property type="term" value="F:ATP binding"/>
    <property type="evidence" value="ECO:0007669"/>
    <property type="project" value="UniProtKB-KW"/>
</dbReference>
<dbReference type="GO" id="GO:0015408">
    <property type="term" value="F:ABC-type ferric iron transporter activity"/>
    <property type="evidence" value="ECO:0007669"/>
    <property type="project" value="InterPro"/>
</dbReference>
<accession>A0A9X2D8W5</accession>
<dbReference type="InterPro" id="IPR017871">
    <property type="entry name" value="ABC_transporter-like_CS"/>
</dbReference>
<gene>
    <name evidence="11" type="ORF">M8330_14535</name>
</gene>
<evidence type="ECO:0000256" key="6">
    <source>
        <dbReference type="ARBA" id="ARBA00023004"/>
    </source>
</evidence>
<dbReference type="InterPro" id="IPR003593">
    <property type="entry name" value="AAA+_ATPase"/>
</dbReference>
<dbReference type="SUPFAM" id="SSF52540">
    <property type="entry name" value="P-loop containing nucleoside triphosphate hydrolases"/>
    <property type="match status" value="1"/>
</dbReference>
<dbReference type="SMART" id="SM00382">
    <property type="entry name" value="AAA"/>
    <property type="match status" value="1"/>
</dbReference>
<keyword evidence="12" id="KW-1185">Reference proteome</keyword>
<evidence type="ECO:0000256" key="3">
    <source>
        <dbReference type="ARBA" id="ARBA00022496"/>
    </source>
</evidence>
<dbReference type="InterPro" id="IPR050093">
    <property type="entry name" value="ABC_SmlMolc_Importer"/>
</dbReference>
<dbReference type="AlphaFoldDB" id="A0A9X2D8W5"/>
<dbReference type="FunFam" id="3.40.50.300:FF:000425">
    <property type="entry name" value="Probable ABC transporter, ATP-binding subunit"/>
    <property type="match status" value="1"/>
</dbReference>
<dbReference type="InterPro" id="IPR015853">
    <property type="entry name" value="ABC_transpr_FbpC"/>
</dbReference>
<keyword evidence="2" id="KW-1003">Cell membrane</keyword>
<dbReference type="Pfam" id="PF00005">
    <property type="entry name" value="ABC_tran"/>
    <property type="match status" value="1"/>
</dbReference>
<dbReference type="CDD" id="cd03259">
    <property type="entry name" value="ABC_Carb_Solutes_like"/>
    <property type="match status" value="1"/>
</dbReference>
<dbReference type="Proteomes" id="UP001139485">
    <property type="component" value="Unassembled WGS sequence"/>
</dbReference>
<evidence type="ECO:0000313" key="11">
    <source>
        <dbReference type="EMBL" id="MCM0621508.1"/>
    </source>
</evidence>
<dbReference type="PANTHER" id="PTHR42781:SF4">
    <property type="entry name" value="SPERMIDINE_PUTRESCINE IMPORT ATP-BINDING PROTEIN POTA"/>
    <property type="match status" value="1"/>
</dbReference>
<reference evidence="11" key="1">
    <citation type="submission" date="2022-05" db="EMBL/GenBank/DDBJ databases">
        <authorList>
            <person name="Tuo L."/>
        </authorList>
    </citation>
    <scope>NUCLEOTIDE SEQUENCE</scope>
    <source>
        <strain evidence="11">BSK12Z-4</strain>
    </source>
</reference>
<dbReference type="GO" id="GO:0016020">
    <property type="term" value="C:membrane"/>
    <property type="evidence" value="ECO:0007669"/>
    <property type="project" value="InterPro"/>
</dbReference>
<dbReference type="Gene3D" id="3.40.50.300">
    <property type="entry name" value="P-loop containing nucleotide triphosphate hydrolases"/>
    <property type="match status" value="1"/>
</dbReference>
<evidence type="ECO:0000256" key="4">
    <source>
        <dbReference type="ARBA" id="ARBA00022741"/>
    </source>
</evidence>
<keyword evidence="1" id="KW-0813">Transport</keyword>
<dbReference type="PROSITE" id="PS50893">
    <property type="entry name" value="ABC_TRANSPORTER_2"/>
    <property type="match status" value="1"/>
</dbReference>
<protein>
    <recommendedName>
        <fullName evidence="9">ABC-type quaternary amine transporter</fullName>
        <ecNumber evidence="9">7.6.2.9</ecNumber>
    </recommendedName>
</protein>
<dbReference type="EC" id="7.6.2.9" evidence="9"/>
<evidence type="ECO:0000256" key="7">
    <source>
        <dbReference type="ARBA" id="ARBA00023065"/>
    </source>
</evidence>
<evidence type="ECO:0000256" key="2">
    <source>
        <dbReference type="ARBA" id="ARBA00022475"/>
    </source>
</evidence>
<organism evidence="11 12">
    <name type="scientific">Nocardioides bruguierae</name>
    <dbReference type="NCBI Taxonomy" id="2945102"/>
    <lineage>
        <taxon>Bacteria</taxon>
        <taxon>Bacillati</taxon>
        <taxon>Actinomycetota</taxon>
        <taxon>Actinomycetes</taxon>
        <taxon>Propionibacteriales</taxon>
        <taxon>Nocardioidaceae</taxon>
        <taxon>Nocardioides</taxon>
    </lineage>
</organism>
<dbReference type="EMBL" id="JAMOIL010000018">
    <property type="protein sequence ID" value="MCM0621508.1"/>
    <property type="molecule type" value="Genomic_DNA"/>
</dbReference>
<feature type="domain" description="ABC transporter" evidence="10">
    <location>
        <begin position="2"/>
        <end position="231"/>
    </location>
</feature>
<dbReference type="InterPro" id="IPR003439">
    <property type="entry name" value="ABC_transporter-like_ATP-bd"/>
</dbReference>
<keyword evidence="8" id="KW-0472">Membrane</keyword>
<dbReference type="PROSITE" id="PS00211">
    <property type="entry name" value="ABC_TRANSPORTER_1"/>
    <property type="match status" value="1"/>
</dbReference>
<sequence length="334" mass="35632">MLSIEGVSIAYEGTPAVRDVDLTVADGEVLAVLGPSGCGKSTLLRAVAGLEPALGRIAWDGRDLARTPTHRRGFALMFQDGQLFDHLTVARNVGYALRVRRLRGRRVAERVEELLDLVGLAGYGERLPGTLSGGERQRVALARSLAAQPRLLLLDEPLSALDAGLRERLAGDLRDILRRAGTTTLLVTHDHEEAFTVADRMAVMREGRVVQQGALAEVWREPVDAWTALFLGYARVLTGPAASALLAAADVTATGERVAVRRSALVADDGGPLRARVRSVRATPVQTRLVVDLEGPDSAPLGEADAVADLGRRVGPGDEVRLRVDPGRLAPLPG</sequence>
<comment type="caution">
    <text evidence="11">The sequence shown here is derived from an EMBL/GenBank/DDBJ whole genome shotgun (WGS) entry which is preliminary data.</text>
</comment>
<keyword evidence="6" id="KW-0408">Iron</keyword>
<keyword evidence="7" id="KW-0406">Ion transport</keyword>
<keyword evidence="5 11" id="KW-0067">ATP-binding</keyword>
<dbReference type="RefSeq" id="WP_250827928.1">
    <property type="nucleotide sequence ID" value="NZ_JAMOIL010000018.1"/>
</dbReference>
<name>A0A9X2D8W5_9ACTN</name>
<dbReference type="PANTHER" id="PTHR42781">
    <property type="entry name" value="SPERMIDINE/PUTRESCINE IMPORT ATP-BINDING PROTEIN POTA"/>
    <property type="match status" value="1"/>
</dbReference>
<dbReference type="GO" id="GO:0016887">
    <property type="term" value="F:ATP hydrolysis activity"/>
    <property type="evidence" value="ECO:0007669"/>
    <property type="project" value="InterPro"/>
</dbReference>
<proteinExistence type="predicted"/>
<evidence type="ECO:0000256" key="5">
    <source>
        <dbReference type="ARBA" id="ARBA00022840"/>
    </source>
</evidence>
<keyword evidence="4" id="KW-0547">Nucleotide-binding</keyword>
<keyword evidence="3" id="KW-0410">Iron transport</keyword>
<evidence type="ECO:0000256" key="8">
    <source>
        <dbReference type="ARBA" id="ARBA00023136"/>
    </source>
</evidence>
<evidence type="ECO:0000256" key="9">
    <source>
        <dbReference type="ARBA" id="ARBA00066388"/>
    </source>
</evidence>
<dbReference type="InterPro" id="IPR027417">
    <property type="entry name" value="P-loop_NTPase"/>
</dbReference>
<evidence type="ECO:0000259" key="10">
    <source>
        <dbReference type="PROSITE" id="PS50893"/>
    </source>
</evidence>
<dbReference type="GO" id="GO:0015418">
    <property type="term" value="F:ABC-type quaternary ammonium compound transporting activity"/>
    <property type="evidence" value="ECO:0007669"/>
    <property type="project" value="UniProtKB-EC"/>
</dbReference>
<evidence type="ECO:0000256" key="1">
    <source>
        <dbReference type="ARBA" id="ARBA00022448"/>
    </source>
</evidence>